<comment type="caution">
    <text evidence="1">The sequence shown here is derived from an EMBL/GenBank/DDBJ whole genome shotgun (WGS) entry which is preliminary data.</text>
</comment>
<gene>
    <name evidence="1" type="ORF">OTI717_LOCUS40513</name>
</gene>
<dbReference type="EMBL" id="CAJOAX010032975">
    <property type="protein sequence ID" value="CAF4253471.1"/>
    <property type="molecule type" value="Genomic_DNA"/>
</dbReference>
<name>A0A820ETA6_9BILA</name>
<reference evidence="1" key="1">
    <citation type="submission" date="2021-02" db="EMBL/GenBank/DDBJ databases">
        <authorList>
            <person name="Nowell W R."/>
        </authorList>
    </citation>
    <scope>NUCLEOTIDE SEQUENCE</scope>
</reference>
<proteinExistence type="predicted"/>
<dbReference type="AlphaFoldDB" id="A0A820ETA6"/>
<feature type="non-terminal residue" evidence="1">
    <location>
        <position position="30"/>
    </location>
</feature>
<evidence type="ECO:0000313" key="2">
    <source>
        <dbReference type="Proteomes" id="UP000663823"/>
    </source>
</evidence>
<accession>A0A820ETA6</accession>
<protein>
    <submittedName>
        <fullName evidence="1">Uncharacterized protein</fullName>
    </submittedName>
</protein>
<evidence type="ECO:0000313" key="1">
    <source>
        <dbReference type="EMBL" id="CAF4253471.1"/>
    </source>
</evidence>
<dbReference type="Proteomes" id="UP000663823">
    <property type="component" value="Unassembled WGS sequence"/>
</dbReference>
<organism evidence="1 2">
    <name type="scientific">Rotaria sordida</name>
    <dbReference type="NCBI Taxonomy" id="392033"/>
    <lineage>
        <taxon>Eukaryota</taxon>
        <taxon>Metazoa</taxon>
        <taxon>Spiralia</taxon>
        <taxon>Gnathifera</taxon>
        <taxon>Rotifera</taxon>
        <taxon>Eurotatoria</taxon>
        <taxon>Bdelloidea</taxon>
        <taxon>Philodinida</taxon>
        <taxon>Philodinidae</taxon>
        <taxon>Rotaria</taxon>
    </lineage>
</organism>
<sequence length="30" mass="3610">MDLFVTLNRDTQFNQIDFSEAYLQVELDDE</sequence>